<dbReference type="InterPro" id="IPR035996">
    <property type="entry name" value="4pyrrol_Methylase_sf"/>
</dbReference>
<protein>
    <recommendedName>
        <fullName evidence="6">Ribosomal RNA small subunit methyltransferase I</fullName>
        <ecNumber evidence="6">2.1.1.198</ecNumber>
    </recommendedName>
    <alternativeName>
        <fullName evidence="6">16S rRNA 2'-O-ribose C1402 methyltransferase</fullName>
    </alternativeName>
    <alternativeName>
        <fullName evidence="6">rRNA (cytidine-2'-O-)-methyltransferase RsmI</fullName>
    </alternativeName>
</protein>
<dbReference type="AlphaFoldDB" id="A0A7S8HGI9"/>
<dbReference type="KEGG" id="mcui:G8O30_13880"/>
<dbReference type="GO" id="GO:0070677">
    <property type="term" value="F:rRNA (cytosine-2'-O-)-methyltransferase activity"/>
    <property type="evidence" value="ECO:0007669"/>
    <property type="project" value="UniProtKB-UniRule"/>
</dbReference>
<keyword evidence="1 6" id="KW-0963">Cytoplasm</keyword>
<evidence type="ECO:0000256" key="2">
    <source>
        <dbReference type="ARBA" id="ARBA00022552"/>
    </source>
</evidence>
<dbReference type="CDD" id="cd11648">
    <property type="entry name" value="RsmI"/>
    <property type="match status" value="1"/>
</dbReference>
<accession>A0A7S8HGI9</accession>
<comment type="catalytic activity">
    <reaction evidence="6">
        <text>cytidine(1402) in 16S rRNA + S-adenosyl-L-methionine = 2'-O-methylcytidine(1402) in 16S rRNA + S-adenosyl-L-homocysteine + H(+)</text>
        <dbReference type="Rhea" id="RHEA:42924"/>
        <dbReference type="Rhea" id="RHEA-COMP:10285"/>
        <dbReference type="Rhea" id="RHEA-COMP:10286"/>
        <dbReference type="ChEBI" id="CHEBI:15378"/>
        <dbReference type="ChEBI" id="CHEBI:57856"/>
        <dbReference type="ChEBI" id="CHEBI:59789"/>
        <dbReference type="ChEBI" id="CHEBI:74495"/>
        <dbReference type="ChEBI" id="CHEBI:82748"/>
        <dbReference type="EC" id="2.1.1.198"/>
    </reaction>
</comment>
<dbReference type="InterPro" id="IPR014777">
    <property type="entry name" value="4pyrrole_Mease_sub1"/>
</dbReference>
<dbReference type="Gene3D" id="3.30.950.10">
    <property type="entry name" value="Methyltransferase, Cobalt-precorrin-4 Transmethylase, Domain 2"/>
    <property type="match status" value="1"/>
</dbReference>
<dbReference type="Gene3D" id="3.40.1010.10">
    <property type="entry name" value="Cobalt-precorrin-4 Transmethylase, Domain 1"/>
    <property type="match status" value="1"/>
</dbReference>
<gene>
    <name evidence="6 8" type="primary">rsmI</name>
    <name evidence="8" type="ORF">G8O30_13880</name>
</gene>
<keyword evidence="5 6" id="KW-0949">S-adenosyl-L-methionine</keyword>
<dbReference type="FunFam" id="3.40.1010.10:FF:000002">
    <property type="entry name" value="Ribosomal RNA small subunit methyltransferase I"/>
    <property type="match status" value="1"/>
</dbReference>
<comment type="function">
    <text evidence="6">Catalyzes the 2'-O-methylation of the ribose of cytidine 1402 (C1402) in 16S rRNA.</text>
</comment>
<dbReference type="InterPro" id="IPR000878">
    <property type="entry name" value="4pyrrol_Mease"/>
</dbReference>
<dbReference type="NCBIfam" id="TIGR00096">
    <property type="entry name" value="16S rRNA (cytidine(1402)-2'-O)-methyltransferase"/>
    <property type="match status" value="1"/>
</dbReference>
<evidence type="ECO:0000313" key="9">
    <source>
        <dbReference type="Proteomes" id="UP000593626"/>
    </source>
</evidence>
<comment type="subcellular location">
    <subcellularLocation>
        <location evidence="6">Cytoplasm</location>
    </subcellularLocation>
</comment>
<dbReference type="HAMAP" id="MF_01877">
    <property type="entry name" value="16SrRNA_methyltr_I"/>
    <property type="match status" value="1"/>
</dbReference>
<dbReference type="PANTHER" id="PTHR46111">
    <property type="entry name" value="RIBOSOMAL RNA SMALL SUBUNIT METHYLTRANSFERASE I"/>
    <property type="match status" value="1"/>
</dbReference>
<evidence type="ECO:0000256" key="6">
    <source>
        <dbReference type="HAMAP-Rule" id="MF_01877"/>
    </source>
</evidence>
<keyword evidence="3 6" id="KW-0489">Methyltransferase</keyword>
<dbReference type="PROSITE" id="PS01296">
    <property type="entry name" value="RSMI"/>
    <property type="match status" value="1"/>
</dbReference>
<dbReference type="Proteomes" id="UP000593626">
    <property type="component" value="Chromosome"/>
</dbReference>
<reference evidence="8 9" key="1">
    <citation type="submission" date="2019-07" db="EMBL/GenBank/DDBJ databases">
        <title>Genome sequence of 2 isolates from Red Sea Mangroves.</title>
        <authorList>
            <person name="Sefrji F."/>
            <person name="Michoud G."/>
            <person name="Merlino G."/>
            <person name="Daffonchio D."/>
        </authorList>
    </citation>
    <scope>NUCLEOTIDE SEQUENCE [LARGE SCALE GENOMIC DNA]</scope>
    <source>
        <strain evidence="8 9">R1DC41</strain>
    </source>
</reference>
<sequence>MKSQKSFQPQDVGTLFIIPTPIGNLEDMTPRAIRLLKEVTVIAAEDTRNTKKLCHVFEIQTPLTSYHEHNKEESGRYLVERLLRGEDVALVSDAGMPAISDPGYELVQQAIEESISVVPIPGANAALTALVGSGLVPQPFTFYGFLPRGKKDRISVLEKWKNHEASIIFYEAPHRLNEMLMAIHTVWGNRSAVLCRELTKRYEEYIRGTLEELVEWSKNEQIRGEFVVIVEGNSNPETIEETPWWEELTINEHVDNIMKESGITSKEAIKEVAKQRSLSKREVYQSYHVH</sequence>
<dbReference type="PANTHER" id="PTHR46111:SF1">
    <property type="entry name" value="RIBOSOMAL RNA SMALL SUBUNIT METHYLTRANSFERASE I"/>
    <property type="match status" value="1"/>
</dbReference>
<evidence type="ECO:0000256" key="5">
    <source>
        <dbReference type="ARBA" id="ARBA00022691"/>
    </source>
</evidence>
<keyword evidence="4 6" id="KW-0808">Transferase</keyword>
<organism evidence="8 9">
    <name type="scientific">Mangrovibacillus cuniculi</name>
    <dbReference type="NCBI Taxonomy" id="2593652"/>
    <lineage>
        <taxon>Bacteria</taxon>
        <taxon>Bacillati</taxon>
        <taxon>Bacillota</taxon>
        <taxon>Bacilli</taxon>
        <taxon>Bacillales</taxon>
        <taxon>Bacillaceae</taxon>
        <taxon>Mangrovibacillus</taxon>
    </lineage>
</organism>
<evidence type="ECO:0000256" key="4">
    <source>
        <dbReference type="ARBA" id="ARBA00022679"/>
    </source>
</evidence>
<keyword evidence="2 6" id="KW-0698">rRNA processing</keyword>
<dbReference type="RefSeq" id="WP_239672643.1">
    <property type="nucleotide sequence ID" value="NZ_CP049742.1"/>
</dbReference>
<dbReference type="FunFam" id="3.30.950.10:FF:000002">
    <property type="entry name" value="Ribosomal RNA small subunit methyltransferase I"/>
    <property type="match status" value="1"/>
</dbReference>
<keyword evidence="9" id="KW-1185">Reference proteome</keyword>
<evidence type="ECO:0000259" key="7">
    <source>
        <dbReference type="Pfam" id="PF00590"/>
    </source>
</evidence>
<proteinExistence type="inferred from homology"/>
<dbReference type="InterPro" id="IPR008189">
    <property type="entry name" value="rRNA_ssu_MeTfrase_I"/>
</dbReference>
<evidence type="ECO:0000256" key="1">
    <source>
        <dbReference type="ARBA" id="ARBA00022490"/>
    </source>
</evidence>
<comment type="similarity">
    <text evidence="6">Belongs to the methyltransferase superfamily. RsmI family.</text>
</comment>
<dbReference type="EMBL" id="CP049742">
    <property type="protein sequence ID" value="QPC47963.1"/>
    <property type="molecule type" value="Genomic_DNA"/>
</dbReference>
<dbReference type="SUPFAM" id="SSF53790">
    <property type="entry name" value="Tetrapyrrole methylase"/>
    <property type="match status" value="1"/>
</dbReference>
<name>A0A7S8HGI9_9BACI</name>
<dbReference type="InterPro" id="IPR014776">
    <property type="entry name" value="4pyrrole_Mease_sub2"/>
</dbReference>
<dbReference type="PIRSF" id="PIRSF005917">
    <property type="entry name" value="MTase_YraL"/>
    <property type="match status" value="1"/>
</dbReference>
<dbReference type="GO" id="GO:0005737">
    <property type="term" value="C:cytoplasm"/>
    <property type="evidence" value="ECO:0007669"/>
    <property type="project" value="UniProtKB-SubCell"/>
</dbReference>
<dbReference type="InterPro" id="IPR018063">
    <property type="entry name" value="SAM_MeTrfase_RsmI_CS"/>
</dbReference>
<evidence type="ECO:0000313" key="8">
    <source>
        <dbReference type="EMBL" id="QPC47963.1"/>
    </source>
</evidence>
<dbReference type="EC" id="2.1.1.198" evidence="6"/>
<feature type="domain" description="Tetrapyrrole methylase" evidence="7">
    <location>
        <begin position="14"/>
        <end position="213"/>
    </location>
</feature>
<dbReference type="Pfam" id="PF00590">
    <property type="entry name" value="TP_methylase"/>
    <property type="match status" value="1"/>
</dbReference>
<evidence type="ECO:0000256" key="3">
    <source>
        <dbReference type="ARBA" id="ARBA00022603"/>
    </source>
</evidence>